<dbReference type="OrthoDB" id="8894600at2759"/>
<keyword evidence="5" id="KW-0732">Signal</keyword>
<evidence type="ECO:0000256" key="4">
    <source>
        <dbReference type="ARBA" id="ARBA00022685"/>
    </source>
</evidence>
<feature type="compositionally biased region" description="Low complexity" evidence="6">
    <location>
        <begin position="294"/>
        <end position="304"/>
    </location>
</feature>
<dbReference type="Gene3D" id="3.40.50.720">
    <property type="entry name" value="NAD(P)-binding Rossmann-like Domain"/>
    <property type="match status" value="1"/>
</dbReference>
<sequence length="1642" mass="183232">MIDTVGRWVVSYQKEGNKRALEKGDCDMSKLTTPEMVNTFQESQATQEAVTVLHSLKTQVSQTKFVLVRDMIMTSVLLTNANRSGVLANISLDQVQNVRKMEGVAIISVTEHKTASYLGPAKVVLSEEVYGWLCHYLTVQVQVARDDRAQNGEQPDLQGCPVVLEESWIGRGDNQHTNEKVSCLPDGHVYRESRRGSVDAGRPQTDGNSTSVLRSARLAVRNAESPCIALWSISKILGVLFSRNIQAPLGASHEELLDFLMANVPDIATSPATGIPASTPPAPRKASSKRKYCAPPATSSAEASAPEKRARSQSQGVIPQQTEDPILTALSYIQTSLLDMDARILNLENSPSSTRFIVNEPGMGTSSAATYNANPAPSNLAIEPRRNMGTAIPAAPVGVPFFPPAAAISAHLRAQILAVLGGGIVLTEEGWVVLQCKLMALGWGDGLVHSGPGPVGIAVRSSEEWRPEEDVTPSFLLPADGALPQCYRHHQSMPRHTWRTRRRDNTFITLGNRNTPLPQPVDKEVSPDERGDTMLSLHQLSLAGAAFLFTALLHARGAQSASVRQHRLRSGEAEGRALNPIFTPNYDMVKALEYIESLRQQTGREEDLAEDYDYDDAAAAAAAVDRSPYLSRLAQLQSQNPERGDTADWQDHRTQQWLKALLRNLQKQAGSQPGEAPGGAPAAASGSRHAQKNRQHGVQEDSPAASEIVDYGGNPKPHKKYPLMFEDETSEERPYKRANEHAEEQYTPQSLATLQSVFEELGKLSASKNQKRESRDEEQKFYRGDDDDDDLYRLRSLAYEDVTGGEDWTPIEENVETEEEVKDSQEMFDRGLDEDLKRSTSPMYGDKEDQDDINRLVDYYLLKILEKTERTEEKRDRDQERRAEKRLQRPSYSVDPMAFYQLMEISRKLQIPPEDLIEMVRNGEIKKQDRTHDAEAEPEGADDLEPDEGPAFYNKDNSPASKFYGRRMPDRLANDIPDDLNTEDILNILGLESLNNQNAKYLLKQSQPKNTPSRYPVASGRRGNYFPSKPKVSDKRGDDYDNTVDEDELATFLAAKMLAQYPEVMNKAEQRRSSQRNAQEPFAYGIPEQLIKDYIDQIDSEKTTAVKRQTATEEVDDSTQTQQLDDVTLPDTTTLQKPEAEMKEEKEVNGKTLGGMSVFIVVGSVLSCQAHAGLPSLTSCSMSDASMERLTDCLEVSCTSPPMRNSSRMKSFQWRKLQERGLRESTMAVMSRTIFFFSRSGKGVNHRWSLSFPWRLNRSRKRICGPGQTDRPFKPRIMNGFEEASAHFVDSDLDVSVAGRSFMITGANSGIGKATAVAIAKKGGTIHMVCRNWERAEKAKEDIYRETGNKEVYVHLLDMSETQKVWEFAESFKKRYRTLNVLIHNACRMTSQREVSTEGFEKNFATNTLGKDPGVYILTKSLLPLLERNSNPRVVSTPKLPFHCTPVPTSAKVSVLVIATRCSDQFYLTTITVSSGDMLIQKLRTTDLQSEMGYFDANMVYAQNKRQQVVMTEKWAKAHSSVHFSSTHPGWADTPAVAMAMPQFYRLMQGKLRAPEQGADTVVWLAVSDAAMATPSGLFFQDRQPVPAHLPLAWTHSAPEEEQDFMIQLDEMAKSFQLPPVTRFALVKPLSEQFVVKPTLPF</sequence>
<keyword evidence="4" id="KW-0165">Cleavage on pair of basic residues</keyword>
<dbReference type="Pfam" id="PF00106">
    <property type="entry name" value="adh_short"/>
    <property type="match status" value="1"/>
</dbReference>
<dbReference type="Pfam" id="PF01271">
    <property type="entry name" value="Granin"/>
    <property type="match status" value="1"/>
</dbReference>
<dbReference type="InterPro" id="IPR001990">
    <property type="entry name" value="Granin"/>
</dbReference>
<dbReference type="GO" id="GO:0030141">
    <property type="term" value="C:secretory granule"/>
    <property type="evidence" value="ECO:0007669"/>
    <property type="project" value="InterPro"/>
</dbReference>
<evidence type="ECO:0000313" key="7">
    <source>
        <dbReference type="EMBL" id="KAJ8359101.1"/>
    </source>
</evidence>
<feature type="compositionally biased region" description="Basic and acidic residues" evidence="6">
    <location>
        <begin position="822"/>
        <end position="838"/>
    </location>
</feature>
<feature type="region of interest" description="Disordered" evidence="6">
    <location>
        <begin position="667"/>
        <end position="749"/>
    </location>
</feature>
<evidence type="ECO:0000256" key="1">
    <source>
        <dbReference type="ARBA" id="ARBA00004613"/>
    </source>
</evidence>
<evidence type="ECO:0000256" key="5">
    <source>
        <dbReference type="ARBA" id="ARBA00022729"/>
    </source>
</evidence>
<evidence type="ECO:0000256" key="2">
    <source>
        <dbReference type="ARBA" id="ARBA00005723"/>
    </source>
</evidence>
<feature type="compositionally biased region" description="Basic and acidic residues" evidence="6">
    <location>
        <begin position="870"/>
        <end position="887"/>
    </location>
</feature>
<accession>A0A9Q1IYE1</accession>
<feature type="compositionally biased region" description="Low complexity" evidence="6">
    <location>
        <begin position="668"/>
        <end position="688"/>
    </location>
</feature>
<feature type="compositionally biased region" description="Low complexity" evidence="6">
    <location>
        <begin position="1118"/>
        <end position="1133"/>
    </location>
</feature>
<dbReference type="InterPro" id="IPR002347">
    <property type="entry name" value="SDR_fam"/>
</dbReference>
<dbReference type="PRINTS" id="PR00081">
    <property type="entry name" value="GDHRDH"/>
</dbReference>
<protein>
    <submittedName>
        <fullName evidence="7">Uncharacterized protein</fullName>
    </submittedName>
</protein>
<dbReference type="SUPFAM" id="SSF51735">
    <property type="entry name" value="NAD(P)-binding Rossmann-fold domains"/>
    <property type="match status" value="1"/>
</dbReference>
<feature type="compositionally biased region" description="Basic and acidic residues" evidence="6">
    <location>
        <begin position="770"/>
        <end position="784"/>
    </location>
</feature>
<feature type="region of interest" description="Disordered" evidence="6">
    <location>
        <begin position="270"/>
        <end position="320"/>
    </location>
</feature>
<feature type="region of interest" description="Disordered" evidence="6">
    <location>
        <begin position="924"/>
        <end position="966"/>
    </location>
</feature>
<proteinExistence type="inferred from homology"/>
<dbReference type="InterPro" id="IPR038858">
    <property type="entry name" value="ScgII"/>
</dbReference>
<dbReference type="InterPro" id="IPR036291">
    <property type="entry name" value="NAD(P)-bd_dom_sf"/>
</dbReference>
<organism evidence="7 8">
    <name type="scientific">Synaphobranchus kaupii</name>
    <name type="common">Kaup's arrowtooth eel</name>
    <dbReference type="NCBI Taxonomy" id="118154"/>
    <lineage>
        <taxon>Eukaryota</taxon>
        <taxon>Metazoa</taxon>
        <taxon>Chordata</taxon>
        <taxon>Craniata</taxon>
        <taxon>Vertebrata</taxon>
        <taxon>Euteleostomi</taxon>
        <taxon>Actinopterygii</taxon>
        <taxon>Neopterygii</taxon>
        <taxon>Teleostei</taxon>
        <taxon>Anguilliformes</taxon>
        <taxon>Synaphobranchidae</taxon>
        <taxon>Synaphobranchus</taxon>
    </lineage>
</organism>
<dbReference type="GO" id="GO:0005576">
    <property type="term" value="C:extracellular region"/>
    <property type="evidence" value="ECO:0007669"/>
    <property type="project" value="UniProtKB-SubCell"/>
</dbReference>
<name>A0A9Q1IYE1_SYNKA</name>
<comment type="similarity">
    <text evidence="2">Belongs to the chromogranin/secretogranin protein family.</text>
</comment>
<keyword evidence="3" id="KW-0964">Secreted</keyword>
<feature type="region of interest" description="Disordered" evidence="6">
    <location>
        <begin position="764"/>
        <end position="787"/>
    </location>
</feature>
<evidence type="ECO:0000256" key="3">
    <source>
        <dbReference type="ARBA" id="ARBA00022525"/>
    </source>
</evidence>
<comment type="subcellular location">
    <subcellularLocation>
        <location evidence="1">Secreted</location>
    </subcellularLocation>
</comment>
<feature type="region of interest" description="Disordered" evidence="6">
    <location>
        <begin position="804"/>
        <end position="850"/>
    </location>
</feature>
<feature type="compositionally biased region" description="Basic and acidic residues" evidence="6">
    <location>
        <begin position="731"/>
        <end position="744"/>
    </location>
</feature>
<gene>
    <name evidence="7" type="ORF">SKAU_G00156260</name>
</gene>
<dbReference type="PANTHER" id="PTHR15119:SF0">
    <property type="entry name" value="SECRETOGRANIN-2"/>
    <property type="match status" value="1"/>
</dbReference>
<keyword evidence="8" id="KW-1185">Reference proteome</keyword>
<dbReference type="EMBL" id="JAINUF010000005">
    <property type="protein sequence ID" value="KAJ8359101.1"/>
    <property type="molecule type" value="Genomic_DNA"/>
</dbReference>
<feature type="region of interest" description="Disordered" evidence="6">
    <location>
        <begin position="509"/>
        <end position="529"/>
    </location>
</feature>
<comment type="caution">
    <text evidence="7">The sequence shown here is derived from an EMBL/GenBank/DDBJ whole genome shotgun (WGS) entry which is preliminary data.</text>
</comment>
<evidence type="ECO:0000256" key="6">
    <source>
        <dbReference type="SAM" id="MobiDB-lite"/>
    </source>
</evidence>
<feature type="region of interest" description="Disordered" evidence="6">
    <location>
        <begin position="870"/>
        <end position="889"/>
    </location>
</feature>
<dbReference type="PANTHER" id="PTHR15119">
    <property type="entry name" value="SECRETOGRANIN II"/>
    <property type="match status" value="1"/>
</dbReference>
<feature type="compositionally biased region" description="Acidic residues" evidence="6">
    <location>
        <begin position="936"/>
        <end position="948"/>
    </location>
</feature>
<feature type="region of interest" description="Disordered" evidence="6">
    <location>
        <begin position="1005"/>
        <end position="1039"/>
    </location>
</feature>
<evidence type="ECO:0000313" key="8">
    <source>
        <dbReference type="Proteomes" id="UP001152622"/>
    </source>
</evidence>
<reference evidence="7" key="1">
    <citation type="journal article" date="2023" name="Science">
        <title>Genome structures resolve the early diversification of teleost fishes.</title>
        <authorList>
            <person name="Parey E."/>
            <person name="Louis A."/>
            <person name="Montfort J."/>
            <person name="Bouchez O."/>
            <person name="Roques C."/>
            <person name="Iampietro C."/>
            <person name="Lluch J."/>
            <person name="Castinel A."/>
            <person name="Donnadieu C."/>
            <person name="Desvignes T."/>
            <person name="Floi Bucao C."/>
            <person name="Jouanno E."/>
            <person name="Wen M."/>
            <person name="Mejri S."/>
            <person name="Dirks R."/>
            <person name="Jansen H."/>
            <person name="Henkel C."/>
            <person name="Chen W.J."/>
            <person name="Zahm M."/>
            <person name="Cabau C."/>
            <person name="Klopp C."/>
            <person name="Thompson A.W."/>
            <person name="Robinson-Rechavi M."/>
            <person name="Braasch I."/>
            <person name="Lecointre G."/>
            <person name="Bobe J."/>
            <person name="Postlethwait J.H."/>
            <person name="Berthelot C."/>
            <person name="Roest Crollius H."/>
            <person name="Guiguen Y."/>
        </authorList>
    </citation>
    <scope>NUCLEOTIDE SEQUENCE</scope>
    <source>
        <strain evidence="7">WJC10195</strain>
    </source>
</reference>
<feature type="region of interest" description="Disordered" evidence="6">
    <location>
        <begin position="1107"/>
        <end position="1133"/>
    </location>
</feature>
<feature type="compositionally biased region" description="Acidic residues" evidence="6">
    <location>
        <begin position="809"/>
        <end position="821"/>
    </location>
</feature>
<feature type="compositionally biased region" description="Basic and acidic residues" evidence="6">
    <location>
        <begin position="924"/>
        <end position="935"/>
    </location>
</feature>
<dbReference type="Proteomes" id="UP001152622">
    <property type="component" value="Chromosome 5"/>
</dbReference>